<dbReference type="OrthoDB" id="10582154at2759"/>
<gene>
    <name evidence="2" type="ORF">BDV96DRAFT_682226</name>
</gene>
<reference evidence="2" key="1">
    <citation type="journal article" date="2020" name="Stud. Mycol.">
        <title>101 Dothideomycetes genomes: a test case for predicting lifestyles and emergence of pathogens.</title>
        <authorList>
            <person name="Haridas S."/>
            <person name="Albert R."/>
            <person name="Binder M."/>
            <person name="Bloem J."/>
            <person name="Labutti K."/>
            <person name="Salamov A."/>
            <person name="Andreopoulos B."/>
            <person name="Baker S."/>
            <person name="Barry K."/>
            <person name="Bills G."/>
            <person name="Bluhm B."/>
            <person name="Cannon C."/>
            <person name="Castanera R."/>
            <person name="Culley D."/>
            <person name="Daum C."/>
            <person name="Ezra D."/>
            <person name="Gonzalez J."/>
            <person name="Henrissat B."/>
            <person name="Kuo A."/>
            <person name="Liang C."/>
            <person name="Lipzen A."/>
            <person name="Lutzoni F."/>
            <person name="Magnuson J."/>
            <person name="Mondo S."/>
            <person name="Nolan M."/>
            <person name="Ohm R."/>
            <person name="Pangilinan J."/>
            <person name="Park H.-J."/>
            <person name="Ramirez L."/>
            <person name="Alfaro M."/>
            <person name="Sun H."/>
            <person name="Tritt A."/>
            <person name="Yoshinaga Y."/>
            <person name="Zwiers L.-H."/>
            <person name="Turgeon B."/>
            <person name="Goodwin S."/>
            <person name="Spatafora J."/>
            <person name="Crous P."/>
            <person name="Grigoriev I."/>
        </authorList>
    </citation>
    <scope>NUCLEOTIDE SEQUENCE</scope>
    <source>
        <strain evidence="2">CBS 627.86</strain>
    </source>
</reference>
<accession>A0A6A5ZRY2</accession>
<dbReference type="Proteomes" id="UP000799770">
    <property type="component" value="Unassembled WGS sequence"/>
</dbReference>
<protein>
    <submittedName>
        <fullName evidence="2">Uncharacterized protein</fullName>
    </submittedName>
</protein>
<organism evidence="2 3">
    <name type="scientific">Lophiotrema nucula</name>
    <dbReference type="NCBI Taxonomy" id="690887"/>
    <lineage>
        <taxon>Eukaryota</taxon>
        <taxon>Fungi</taxon>
        <taxon>Dikarya</taxon>
        <taxon>Ascomycota</taxon>
        <taxon>Pezizomycotina</taxon>
        <taxon>Dothideomycetes</taxon>
        <taxon>Pleosporomycetidae</taxon>
        <taxon>Pleosporales</taxon>
        <taxon>Lophiotremataceae</taxon>
        <taxon>Lophiotrema</taxon>
    </lineage>
</organism>
<evidence type="ECO:0000313" key="2">
    <source>
        <dbReference type="EMBL" id="KAF2122249.1"/>
    </source>
</evidence>
<evidence type="ECO:0000256" key="1">
    <source>
        <dbReference type="SAM" id="MobiDB-lite"/>
    </source>
</evidence>
<dbReference type="EMBL" id="ML977311">
    <property type="protein sequence ID" value="KAF2122249.1"/>
    <property type="molecule type" value="Genomic_DNA"/>
</dbReference>
<feature type="region of interest" description="Disordered" evidence="1">
    <location>
        <begin position="403"/>
        <end position="447"/>
    </location>
</feature>
<proteinExistence type="predicted"/>
<keyword evidence="3" id="KW-1185">Reference proteome</keyword>
<dbReference type="AlphaFoldDB" id="A0A6A5ZRY2"/>
<evidence type="ECO:0000313" key="3">
    <source>
        <dbReference type="Proteomes" id="UP000799770"/>
    </source>
</evidence>
<feature type="compositionally biased region" description="Acidic residues" evidence="1">
    <location>
        <begin position="430"/>
        <end position="447"/>
    </location>
</feature>
<name>A0A6A5ZRY2_9PLEO</name>
<feature type="compositionally biased region" description="Acidic residues" evidence="1">
    <location>
        <begin position="410"/>
        <end position="423"/>
    </location>
</feature>
<sequence length="447" mass="50802">MDRTYELNNKRKYVGLHGELLDRPWTAKKRRIDRPLDNDFSSRAGIPKEDLIQGSAHLLNDVRVVAKALRGGLSEYEMIKRFSGESCSHGELEAAKKKVECRKKEISSILLRCLTDLYHVAEETSLCVADVVDQTLQRPNWWEGENIFSGSMSPEDIEAFMEERPPTDMRAYSTYIAKQMSASLNPLKQSDVSWRRKEKFVRSVIQEIQRIHDSQLGPKYVFGLCVAFIVDVLLLHPRHIPLDINEFFRWRVEHILLESIAQLEGDSVVTVAGWDSVTKVLPVTKLALALRSIQSAVNAYPCALEHCAHANWCRILDAISEFSQREIRLNVITFVDDRLPNELIAMIFEATLAAERVGPPKLDNLKNGSDCGIYLKTDCEKAILNSRPDRQWDQLNDMRCRSPMFGDSDGSYDSDELDSDNDGDTASSENSDDEDDEDDEEADDDNN</sequence>